<evidence type="ECO:0000313" key="15">
    <source>
        <dbReference type="Proteomes" id="UP000070155"/>
    </source>
</evidence>
<keyword evidence="10 11" id="KW-0413">Isomerase</keyword>
<evidence type="ECO:0000256" key="7">
    <source>
        <dbReference type="ARBA" id="ARBA00022490"/>
    </source>
</evidence>
<dbReference type="SUPFAM" id="SSF51366">
    <property type="entry name" value="Ribulose-phoshate binding barrel"/>
    <property type="match status" value="1"/>
</dbReference>
<comment type="catalytic activity">
    <reaction evidence="1 11 13">
        <text>1-(5-phospho-beta-D-ribosyl)-5-[(5-phospho-beta-D-ribosylamino)methylideneamino]imidazole-4-carboxamide = 5-[(5-phospho-1-deoxy-D-ribulos-1-ylimino)methylamino]-1-(5-phospho-beta-D-ribosyl)imidazole-4-carboxamide</text>
        <dbReference type="Rhea" id="RHEA:15469"/>
        <dbReference type="ChEBI" id="CHEBI:58435"/>
        <dbReference type="ChEBI" id="CHEBI:58525"/>
        <dbReference type="EC" id="5.3.1.16"/>
    </reaction>
</comment>
<dbReference type="InterPro" id="IPR013785">
    <property type="entry name" value="Aldolase_TIM"/>
</dbReference>
<comment type="similarity">
    <text evidence="4 11 12">Belongs to the HisA/HisF family.</text>
</comment>
<organism evidence="14 15">
    <name type="scientific">candidate division MSBL1 archaeon SCGC-AAA259I07</name>
    <dbReference type="NCBI Taxonomy" id="1698266"/>
    <lineage>
        <taxon>Archaea</taxon>
        <taxon>Methanobacteriati</taxon>
        <taxon>Methanobacteriota</taxon>
        <taxon>candidate division MSBL1</taxon>
    </lineage>
</organism>
<dbReference type="UniPathway" id="UPA00031">
    <property type="reaction ID" value="UER00009"/>
</dbReference>
<dbReference type="EMBL" id="LHXQ01000052">
    <property type="protein sequence ID" value="KXA94370.1"/>
    <property type="molecule type" value="Genomic_DNA"/>
</dbReference>
<comment type="subcellular location">
    <subcellularLocation>
        <location evidence="2 11 13">Cytoplasm</location>
    </subcellularLocation>
</comment>
<evidence type="ECO:0000256" key="6">
    <source>
        <dbReference type="ARBA" id="ARBA00018464"/>
    </source>
</evidence>
<evidence type="ECO:0000256" key="5">
    <source>
        <dbReference type="ARBA" id="ARBA00012550"/>
    </source>
</evidence>
<dbReference type="InterPro" id="IPR011060">
    <property type="entry name" value="RibuloseP-bd_barrel"/>
</dbReference>
<comment type="pathway">
    <text evidence="3 11 13">Amino-acid biosynthesis; L-histidine biosynthesis; L-histidine from 5-phospho-alpha-D-ribose 1-diphosphate: step 4/9.</text>
</comment>
<evidence type="ECO:0000256" key="10">
    <source>
        <dbReference type="ARBA" id="ARBA00023235"/>
    </source>
</evidence>
<evidence type="ECO:0000256" key="13">
    <source>
        <dbReference type="RuleBase" id="RU003658"/>
    </source>
</evidence>
<evidence type="ECO:0000256" key="9">
    <source>
        <dbReference type="ARBA" id="ARBA00023102"/>
    </source>
</evidence>
<dbReference type="FunFam" id="3.20.20.70:FF:000009">
    <property type="entry name" value="1-(5-phosphoribosyl)-5-[(5-phosphoribosylamino)methylideneamino] imidazole-4-carboxamide isomerase"/>
    <property type="match status" value="1"/>
</dbReference>
<keyword evidence="8 11" id="KW-0028">Amino-acid biosynthesis</keyword>
<dbReference type="AlphaFoldDB" id="A0A133UJT8"/>
<evidence type="ECO:0000256" key="3">
    <source>
        <dbReference type="ARBA" id="ARBA00005133"/>
    </source>
</evidence>
<name>A0A133UJT8_9EURY</name>
<evidence type="ECO:0000256" key="4">
    <source>
        <dbReference type="ARBA" id="ARBA00009667"/>
    </source>
</evidence>
<comment type="caution">
    <text evidence="14">The sequence shown here is derived from an EMBL/GenBank/DDBJ whole genome shotgun (WGS) entry which is preliminary data.</text>
</comment>
<evidence type="ECO:0000256" key="12">
    <source>
        <dbReference type="RuleBase" id="RU003657"/>
    </source>
</evidence>
<dbReference type="PANTHER" id="PTHR43090">
    <property type="entry name" value="1-(5-PHOSPHORIBOSYL)-5-[(5-PHOSPHORIBOSYLAMINO)METHYLIDENEAMINO] IMIDAZOLE-4-CARBOXAMIDE ISOMERASE"/>
    <property type="match status" value="1"/>
</dbReference>
<reference evidence="14 15" key="1">
    <citation type="journal article" date="2016" name="Sci. Rep.">
        <title>Metabolic traits of an uncultured archaeal lineage -MSBL1- from brine pools of the Red Sea.</title>
        <authorList>
            <person name="Mwirichia R."/>
            <person name="Alam I."/>
            <person name="Rashid M."/>
            <person name="Vinu M."/>
            <person name="Ba-Alawi W."/>
            <person name="Anthony Kamau A."/>
            <person name="Kamanda Ngugi D."/>
            <person name="Goker M."/>
            <person name="Klenk H.P."/>
            <person name="Bajic V."/>
            <person name="Stingl U."/>
        </authorList>
    </citation>
    <scope>NUCLEOTIDE SEQUENCE [LARGE SCALE GENOMIC DNA]</scope>
    <source>
        <strain evidence="14">SCGC-AAA259I07</strain>
    </source>
</reference>
<feature type="active site" description="Proton donor" evidence="11">
    <location>
        <position position="128"/>
    </location>
</feature>
<dbReference type="HAMAP" id="MF_01014">
    <property type="entry name" value="HisA"/>
    <property type="match status" value="1"/>
</dbReference>
<dbReference type="EC" id="5.3.1.16" evidence="5 11"/>
<dbReference type="Pfam" id="PF00977">
    <property type="entry name" value="His_biosynth"/>
    <property type="match status" value="1"/>
</dbReference>
<feature type="active site" description="Proton acceptor" evidence="11">
    <location>
        <position position="8"/>
    </location>
</feature>
<dbReference type="PATRIC" id="fig|1698266.3.peg.674"/>
<keyword evidence="15" id="KW-1185">Reference proteome</keyword>
<protein>
    <recommendedName>
        <fullName evidence="6 11">1-(5-phosphoribosyl)-5-[(5-phosphoribosylamino)methylideneamino] imidazole-4-carboxamide isomerase</fullName>
        <ecNumber evidence="5 11">5.3.1.16</ecNumber>
    </recommendedName>
    <alternativeName>
        <fullName evidence="11">Phosphoribosylformimino-5-aminoimidazole carboxamide ribotide isomerase</fullName>
    </alternativeName>
</protein>
<dbReference type="InterPro" id="IPR006063">
    <property type="entry name" value="HisA_bact_arch"/>
</dbReference>
<dbReference type="Gene3D" id="3.20.20.70">
    <property type="entry name" value="Aldolase class I"/>
    <property type="match status" value="1"/>
</dbReference>
<dbReference type="GO" id="GO:0003949">
    <property type="term" value="F:1-(5-phosphoribosyl)-5-[(5-phosphoribosylamino)methylideneamino]imidazole-4-carboxamide isomerase activity"/>
    <property type="evidence" value="ECO:0007669"/>
    <property type="project" value="UniProtKB-UniRule"/>
</dbReference>
<evidence type="ECO:0000313" key="14">
    <source>
        <dbReference type="EMBL" id="KXA94370.1"/>
    </source>
</evidence>
<dbReference type="InterPro" id="IPR023016">
    <property type="entry name" value="HisA/PriA"/>
</dbReference>
<evidence type="ECO:0000256" key="11">
    <source>
        <dbReference type="HAMAP-Rule" id="MF_01014"/>
    </source>
</evidence>
<dbReference type="GO" id="GO:0000105">
    <property type="term" value="P:L-histidine biosynthetic process"/>
    <property type="evidence" value="ECO:0007669"/>
    <property type="project" value="UniProtKB-UniRule"/>
</dbReference>
<dbReference type="PANTHER" id="PTHR43090:SF2">
    <property type="entry name" value="1-(5-PHOSPHORIBOSYL)-5-[(5-PHOSPHORIBOSYLAMINO)METHYLIDENEAMINO] IMIDAZOLE-4-CARBOXAMIDE ISOMERASE"/>
    <property type="match status" value="1"/>
</dbReference>
<dbReference type="NCBIfam" id="NF010112">
    <property type="entry name" value="PRK13585.1"/>
    <property type="match status" value="1"/>
</dbReference>
<keyword evidence="7 11" id="KW-0963">Cytoplasm</keyword>
<evidence type="ECO:0000256" key="2">
    <source>
        <dbReference type="ARBA" id="ARBA00004496"/>
    </source>
</evidence>
<dbReference type="CDD" id="cd04732">
    <property type="entry name" value="HisA"/>
    <property type="match status" value="1"/>
</dbReference>
<evidence type="ECO:0000256" key="1">
    <source>
        <dbReference type="ARBA" id="ARBA00000901"/>
    </source>
</evidence>
<sequence length="242" mass="25728">MQIIPAVDIRREKCVQLVGGIPGTGKEYGDPVQAALSWEERGADCLHIVDLDAAMGEGDNLEKVAEILANLSIDVQVGGGIRTVDRAFELLSLGAERIIVGTAAFTKPEILQDLIEKADSGSVMVALDVKGGKIAVEGWKKEKDLDPIDMAKNLEARGVGGFLFTNVDVEGKMVGLDTETVKDLVKVVNVPIIAAGGVKSIKDVREAKDAGASGIVIGTALYEGKISFEEAMEVAKNEKRRN</sequence>
<gene>
    <name evidence="11" type="primary">hisA</name>
    <name evidence="14" type="ORF">AKJ36_03005</name>
</gene>
<dbReference type="InterPro" id="IPR044524">
    <property type="entry name" value="Isoase_HisA-like"/>
</dbReference>
<dbReference type="Proteomes" id="UP000070155">
    <property type="component" value="Unassembled WGS sequence"/>
</dbReference>
<dbReference type="GO" id="GO:0000162">
    <property type="term" value="P:L-tryptophan biosynthetic process"/>
    <property type="evidence" value="ECO:0007669"/>
    <property type="project" value="TreeGrafter"/>
</dbReference>
<dbReference type="InterPro" id="IPR006062">
    <property type="entry name" value="His_biosynth"/>
</dbReference>
<keyword evidence="9 11" id="KW-0368">Histidine biosynthesis</keyword>
<evidence type="ECO:0000256" key="8">
    <source>
        <dbReference type="ARBA" id="ARBA00022605"/>
    </source>
</evidence>
<accession>A0A133UJT8</accession>
<dbReference type="NCBIfam" id="TIGR00007">
    <property type="entry name" value="1-(5-phosphoribosyl)-5-[(5-phosphoribosylamino)methylideneamino]imidazole-4-carboxamide isomerase"/>
    <property type="match status" value="1"/>
</dbReference>
<dbReference type="GO" id="GO:0005737">
    <property type="term" value="C:cytoplasm"/>
    <property type="evidence" value="ECO:0007669"/>
    <property type="project" value="UniProtKB-SubCell"/>
</dbReference>
<proteinExistence type="inferred from homology"/>